<keyword evidence="5 9" id="KW-0479">Metal-binding</keyword>
<dbReference type="PRINTS" id="PR00385">
    <property type="entry name" value="P450"/>
</dbReference>
<dbReference type="Gene3D" id="1.10.630.10">
    <property type="entry name" value="Cytochrome P450"/>
    <property type="match status" value="1"/>
</dbReference>
<proteinExistence type="inferred from homology"/>
<keyword evidence="8" id="KW-0503">Monooxygenase</keyword>
<dbReference type="GO" id="GO:0020037">
    <property type="term" value="F:heme binding"/>
    <property type="evidence" value="ECO:0007669"/>
    <property type="project" value="InterPro"/>
</dbReference>
<dbReference type="Pfam" id="PF00067">
    <property type="entry name" value="p450"/>
    <property type="match status" value="1"/>
</dbReference>
<evidence type="ECO:0000256" key="1">
    <source>
        <dbReference type="ARBA" id="ARBA00001971"/>
    </source>
</evidence>
<organism evidence="10 11">
    <name type="scientific">Dendrothele bispora (strain CBS 962.96)</name>
    <dbReference type="NCBI Taxonomy" id="1314807"/>
    <lineage>
        <taxon>Eukaryota</taxon>
        <taxon>Fungi</taxon>
        <taxon>Dikarya</taxon>
        <taxon>Basidiomycota</taxon>
        <taxon>Agaricomycotina</taxon>
        <taxon>Agaricomycetes</taxon>
        <taxon>Agaricomycetidae</taxon>
        <taxon>Agaricales</taxon>
        <taxon>Agaricales incertae sedis</taxon>
        <taxon>Dendrothele</taxon>
    </lineage>
</organism>
<feature type="binding site" description="axial binding residue" evidence="9">
    <location>
        <position position="227"/>
    </location>
    <ligand>
        <name>heme</name>
        <dbReference type="ChEBI" id="CHEBI:30413"/>
    </ligand>
    <ligandPart>
        <name>Fe</name>
        <dbReference type="ChEBI" id="CHEBI:18248"/>
    </ligandPart>
</feature>
<evidence type="ECO:0000256" key="4">
    <source>
        <dbReference type="ARBA" id="ARBA00022617"/>
    </source>
</evidence>
<dbReference type="GO" id="GO:0005506">
    <property type="term" value="F:iron ion binding"/>
    <property type="evidence" value="ECO:0007669"/>
    <property type="project" value="InterPro"/>
</dbReference>
<evidence type="ECO:0000256" key="7">
    <source>
        <dbReference type="ARBA" id="ARBA00023004"/>
    </source>
</evidence>
<evidence type="ECO:0000256" key="3">
    <source>
        <dbReference type="ARBA" id="ARBA00010617"/>
    </source>
</evidence>
<dbReference type="GO" id="GO:0016705">
    <property type="term" value="F:oxidoreductase activity, acting on paired donors, with incorporation or reduction of molecular oxygen"/>
    <property type="evidence" value="ECO:0007669"/>
    <property type="project" value="InterPro"/>
</dbReference>
<feature type="non-terminal residue" evidence="10">
    <location>
        <position position="294"/>
    </location>
</feature>
<evidence type="ECO:0000313" key="10">
    <source>
        <dbReference type="EMBL" id="THU98740.1"/>
    </source>
</evidence>
<dbReference type="PANTHER" id="PTHR46300:SF7">
    <property type="entry name" value="P450, PUTATIVE (EUROFUNG)-RELATED"/>
    <property type="match status" value="1"/>
</dbReference>
<evidence type="ECO:0000256" key="5">
    <source>
        <dbReference type="ARBA" id="ARBA00022723"/>
    </source>
</evidence>
<comment type="similarity">
    <text evidence="3">Belongs to the cytochrome P450 family.</text>
</comment>
<keyword evidence="6" id="KW-0560">Oxidoreductase</keyword>
<dbReference type="InterPro" id="IPR002401">
    <property type="entry name" value="Cyt_P450_E_grp-I"/>
</dbReference>
<dbReference type="AlphaFoldDB" id="A0A4S8M941"/>
<dbReference type="PRINTS" id="PR00463">
    <property type="entry name" value="EP450I"/>
</dbReference>
<feature type="non-terminal residue" evidence="10">
    <location>
        <position position="1"/>
    </location>
</feature>
<dbReference type="SUPFAM" id="SSF48264">
    <property type="entry name" value="Cytochrome P450"/>
    <property type="match status" value="1"/>
</dbReference>
<evidence type="ECO:0000256" key="6">
    <source>
        <dbReference type="ARBA" id="ARBA00023002"/>
    </source>
</evidence>
<dbReference type="PANTHER" id="PTHR46300">
    <property type="entry name" value="P450, PUTATIVE (EUROFUNG)-RELATED-RELATED"/>
    <property type="match status" value="1"/>
</dbReference>
<dbReference type="InterPro" id="IPR001128">
    <property type="entry name" value="Cyt_P450"/>
</dbReference>
<dbReference type="Proteomes" id="UP000297245">
    <property type="component" value="Unassembled WGS sequence"/>
</dbReference>
<keyword evidence="4 9" id="KW-0349">Heme</keyword>
<keyword evidence="11" id="KW-1185">Reference proteome</keyword>
<comment type="cofactor">
    <cofactor evidence="1 9">
        <name>heme</name>
        <dbReference type="ChEBI" id="CHEBI:30413"/>
    </cofactor>
</comment>
<dbReference type="OrthoDB" id="2789670at2759"/>
<comment type="pathway">
    <text evidence="2">Secondary metabolite biosynthesis.</text>
</comment>
<name>A0A4S8M941_DENBC</name>
<evidence type="ECO:0000256" key="8">
    <source>
        <dbReference type="ARBA" id="ARBA00023033"/>
    </source>
</evidence>
<dbReference type="InterPro" id="IPR050364">
    <property type="entry name" value="Cytochrome_P450_fung"/>
</dbReference>
<reference evidence="10 11" key="1">
    <citation type="journal article" date="2019" name="Nat. Ecol. Evol.">
        <title>Megaphylogeny resolves global patterns of mushroom evolution.</title>
        <authorList>
            <person name="Varga T."/>
            <person name="Krizsan K."/>
            <person name="Foldi C."/>
            <person name="Dima B."/>
            <person name="Sanchez-Garcia M."/>
            <person name="Sanchez-Ramirez S."/>
            <person name="Szollosi G.J."/>
            <person name="Szarkandi J.G."/>
            <person name="Papp V."/>
            <person name="Albert L."/>
            <person name="Andreopoulos W."/>
            <person name="Angelini C."/>
            <person name="Antonin V."/>
            <person name="Barry K.W."/>
            <person name="Bougher N.L."/>
            <person name="Buchanan P."/>
            <person name="Buyck B."/>
            <person name="Bense V."/>
            <person name="Catcheside P."/>
            <person name="Chovatia M."/>
            <person name="Cooper J."/>
            <person name="Damon W."/>
            <person name="Desjardin D."/>
            <person name="Finy P."/>
            <person name="Geml J."/>
            <person name="Haridas S."/>
            <person name="Hughes K."/>
            <person name="Justo A."/>
            <person name="Karasinski D."/>
            <person name="Kautmanova I."/>
            <person name="Kiss B."/>
            <person name="Kocsube S."/>
            <person name="Kotiranta H."/>
            <person name="LaButti K.M."/>
            <person name="Lechner B.E."/>
            <person name="Liimatainen K."/>
            <person name="Lipzen A."/>
            <person name="Lukacs Z."/>
            <person name="Mihaltcheva S."/>
            <person name="Morgado L.N."/>
            <person name="Niskanen T."/>
            <person name="Noordeloos M.E."/>
            <person name="Ohm R.A."/>
            <person name="Ortiz-Santana B."/>
            <person name="Ovrebo C."/>
            <person name="Racz N."/>
            <person name="Riley R."/>
            <person name="Savchenko A."/>
            <person name="Shiryaev A."/>
            <person name="Soop K."/>
            <person name="Spirin V."/>
            <person name="Szebenyi C."/>
            <person name="Tomsovsky M."/>
            <person name="Tulloss R.E."/>
            <person name="Uehling J."/>
            <person name="Grigoriev I.V."/>
            <person name="Vagvolgyi C."/>
            <person name="Papp T."/>
            <person name="Martin F.M."/>
            <person name="Miettinen O."/>
            <person name="Hibbett D.S."/>
            <person name="Nagy L.G."/>
        </authorList>
    </citation>
    <scope>NUCLEOTIDE SEQUENCE [LARGE SCALE GENOMIC DNA]</scope>
    <source>
        <strain evidence="10 11">CBS 962.96</strain>
    </source>
</reference>
<sequence length="294" mass="33090">PGGSLVDLFPIMKYLPEWAPMAGFKRNARAVKEAVDAMMNMPFQMVKDQMKTGTVSPCLTSRLLESFGESIKLQDEEDIKGVAGTMYAAANDTTACVLLSFVLAMVLYPEVLGKMQEEMDQVIGIGKLPTFEDRERLEYLECVLKEVYRWNPPAPFGLPHRLMQNDLYDEYRIPKGATIYANIYAILQNCPHPQRFHPSRYKKSENILNPAEVVFGFGRRQVIAKRCPGMYFADAGIWLVVASLVASVNIAKARDEQGREITPEMEFGTGIVRHPKSFPCSITPQSSEMRVLIN</sequence>
<gene>
    <name evidence="10" type="ORF">K435DRAFT_586867</name>
</gene>
<dbReference type="EMBL" id="ML179131">
    <property type="protein sequence ID" value="THU98740.1"/>
    <property type="molecule type" value="Genomic_DNA"/>
</dbReference>
<accession>A0A4S8M941</accession>
<keyword evidence="7 9" id="KW-0408">Iron</keyword>
<evidence type="ECO:0000313" key="11">
    <source>
        <dbReference type="Proteomes" id="UP000297245"/>
    </source>
</evidence>
<dbReference type="InterPro" id="IPR036396">
    <property type="entry name" value="Cyt_P450_sf"/>
</dbReference>
<evidence type="ECO:0000256" key="9">
    <source>
        <dbReference type="PIRSR" id="PIRSR602401-1"/>
    </source>
</evidence>
<evidence type="ECO:0000256" key="2">
    <source>
        <dbReference type="ARBA" id="ARBA00005179"/>
    </source>
</evidence>
<dbReference type="GO" id="GO:0004497">
    <property type="term" value="F:monooxygenase activity"/>
    <property type="evidence" value="ECO:0007669"/>
    <property type="project" value="UniProtKB-KW"/>
</dbReference>
<protein>
    <submittedName>
        <fullName evidence="10">Cytochrome P450</fullName>
    </submittedName>
</protein>